<keyword evidence="2" id="KW-1185">Reference proteome</keyword>
<name>A0A0P8Z1T7_9CLOT</name>
<dbReference type="EMBL" id="LKET01000016">
    <property type="protein sequence ID" value="KPU46062.1"/>
    <property type="molecule type" value="Genomic_DNA"/>
</dbReference>
<dbReference type="AlphaFoldDB" id="A0A0P8Z1T7"/>
<proteinExistence type="predicted"/>
<dbReference type="Proteomes" id="UP000050326">
    <property type="component" value="Unassembled WGS sequence"/>
</dbReference>
<sequence length="159" mass="19473">MLNWKDFFKYKALYNLFTESDTFEIVLTSDNYIYKIDNTASFTIPNFSIDMLGIDIDFKGSNIKEKIAEQILKQLQDNRENRNLFDFDYDYKQISEKYGKEYLKYYLQPFHDIQDIKKDYIDDFLNTLCYIYPDFLGEYYRQYIDIIKLRAREYLKNKN</sequence>
<evidence type="ECO:0000313" key="1">
    <source>
        <dbReference type="EMBL" id="KPU46062.1"/>
    </source>
</evidence>
<protein>
    <submittedName>
        <fullName evidence="1">Uncharacterized protein</fullName>
    </submittedName>
</protein>
<accession>A0A0P8Z1T7</accession>
<gene>
    <name evidence="1" type="ORF">OXPF_05450</name>
</gene>
<organism evidence="1 2">
    <name type="scientific">Oxobacter pfennigii</name>
    <dbReference type="NCBI Taxonomy" id="36849"/>
    <lineage>
        <taxon>Bacteria</taxon>
        <taxon>Bacillati</taxon>
        <taxon>Bacillota</taxon>
        <taxon>Clostridia</taxon>
        <taxon>Eubacteriales</taxon>
        <taxon>Clostridiaceae</taxon>
        <taxon>Oxobacter</taxon>
    </lineage>
</organism>
<reference evidence="1 2" key="1">
    <citation type="submission" date="2015-09" db="EMBL/GenBank/DDBJ databases">
        <title>Genome sequence of Oxobacter pfennigii DSM 3222.</title>
        <authorList>
            <person name="Poehlein A."/>
            <person name="Bengelsdorf F.R."/>
            <person name="Schiel-Bengelsdorf B."/>
            <person name="Duerre P."/>
            <person name="Daniel R."/>
        </authorList>
    </citation>
    <scope>NUCLEOTIDE SEQUENCE [LARGE SCALE GENOMIC DNA]</scope>
    <source>
        <strain evidence="1 2">DSM 3222</strain>
    </source>
</reference>
<dbReference type="RefSeq" id="WP_054873667.1">
    <property type="nucleotide sequence ID" value="NZ_LKET01000016.1"/>
</dbReference>
<comment type="caution">
    <text evidence="1">The sequence shown here is derived from an EMBL/GenBank/DDBJ whole genome shotgun (WGS) entry which is preliminary data.</text>
</comment>
<dbReference type="OrthoDB" id="9963748at2"/>
<evidence type="ECO:0000313" key="2">
    <source>
        <dbReference type="Proteomes" id="UP000050326"/>
    </source>
</evidence>